<sequence>MSTTARGYSAPAGLPESRYLDAAQCEQLWTDQERLHSGTRTHAERRAHEMQDTAAYLEELGAPADITQVTENASSRFRRAAPHTWPLSR</sequence>
<dbReference type="RefSeq" id="WP_142407195.1">
    <property type="nucleotide sequence ID" value="NZ_AP022598.1"/>
</dbReference>
<feature type="domain" description="Phosphogluconate dehydrogenase NAD-binding putative C-terminal" evidence="1">
    <location>
        <begin position="20"/>
        <end position="72"/>
    </location>
</feature>
<evidence type="ECO:0000259" key="1">
    <source>
        <dbReference type="Pfam" id="PF09130"/>
    </source>
</evidence>
<dbReference type="AlphaFoldDB" id="A0A7I7UDA9"/>
<name>A0A7I7UDA9_MYCPF</name>
<proteinExistence type="predicted"/>
<dbReference type="Pfam" id="PF09130">
    <property type="entry name" value="DUF1932"/>
    <property type="match status" value="1"/>
</dbReference>
<dbReference type="InterPro" id="IPR013328">
    <property type="entry name" value="6PGD_dom2"/>
</dbReference>
<dbReference type="Proteomes" id="UP000466554">
    <property type="component" value="Chromosome"/>
</dbReference>
<dbReference type="InterPro" id="IPR015814">
    <property type="entry name" value="Pgluconate_DH_NAD-bd_C"/>
</dbReference>
<organism evidence="2 3">
    <name type="scientific">Mycolicibacterium parafortuitum</name>
    <name type="common">Mycobacterium parafortuitum</name>
    <dbReference type="NCBI Taxonomy" id="39692"/>
    <lineage>
        <taxon>Bacteria</taxon>
        <taxon>Bacillati</taxon>
        <taxon>Actinomycetota</taxon>
        <taxon>Actinomycetes</taxon>
        <taxon>Mycobacteriales</taxon>
        <taxon>Mycobacteriaceae</taxon>
        <taxon>Mycolicibacterium</taxon>
    </lineage>
</organism>
<protein>
    <recommendedName>
        <fullName evidence="1">Phosphogluconate dehydrogenase NAD-binding putative C-terminal domain-containing protein</fullName>
    </recommendedName>
</protein>
<evidence type="ECO:0000313" key="2">
    <source>
        <dbReference type="EMBL" id="BBY78639.1"/>
    </source>
</evidence>
<gene>
    <name evidence="2" type="ORF">MPRF_55380</name>
</gene>
<dbReference type="EMBL" id="AP022598">
    <property type="protein sequence ID" value="BBY78639.1"/>
    <property type="molecule type" value="Genomic_DNA"/>
</dbReference>
<accession>A0A7I7UDA9</accession>
<reference evidence="2 3" key="1">
    <citation type="journal article" date="2019" name="Emerg. Microbes Infect.">
        <title>Comprehensive subspecies identification of 175 nontuberculous mycobacteria species based on 7547 genomic profiles.</title>
        <authorList>
            <person name="Matsumoto Y."/>
            <person name="Kinjo T."/>
            <person name="Motooka D."/>
            <person name="Nabeya D."/>
            <person name="Jung N."/>
            <person name="Uechi K."/>
            <person name="Horii T."/>
            <person name="Iida T."/>
            <person name="Fujita J."/>
            <person name="Nakamura S."/>
        </authorList>
    </citation>
    <scope>NUCLEOTIDE SEQUENCE [LARGE SCALE GENOMIC DNA]</scope>
    <source>
        <strain evidence="2 3">JCM 6367</strain>
    </source>
</reference>
<dbReference type="Gene3D" id="1.10.1040.10">
    <property type="entry name" value="N-(1-d-carboxylethyl)-l-norvaline Dehydrogenase, domain 2"/>
    <property type="match status" value="1"/>
</dbReference>
<evidence type="ECO:0000313" key="3">
    <source>
        <dbReference type="Proteomes" id="UP000466554"/>
    </source>
</evidence>